<comment type="subunit">
    <text evidence="1">Component of the lipopolysaccharide transport and assembly complex. Interacts with LptE and LptA.</text>
</comment>
<dbReference type="InterPro" id="IPR050218">
    <property type="entry name" value="LptD"/>
</dbReference>
<dbReference type="GO" id="GO:1990351">
    <property type="term" value="C:transporter complex"/>
    <property type="evidence" value="ECO:0007669"/>
    <property type="project" value="TreeGrafter"/>
</dbReference>
<evidence type="ECO:0000259" key="2">
    <source>
        <dbReference type="Pfam" id="PF04453"/>
    </source>
</evidence>
<comment type="similarity">
    <text evidence="1">Belongs to the LptD family.</text>
</comment>
<dbReference type="AlphaFoldDB" id="A0A4R6QQB8"/>
<keyword evidence="4" id="KW-1185">Reference proteome</keyword>
<comment type="function">
    <text evidence="1">Together with LptE, is involved in the assembly of lipopolysaccharide (LPS) at the surface of the outer membrane.</text>
</comment>
<dbReference type="InParanoid" id="A0A4R6QQB8"/>
<dbReference type="GO" id="GO:0009279">
    <property type="term" value="C:cell outer membrane"/>
    <property type="evidence" value="ECO:0007669"/>
    <property type="project" value="UniProtKB-SubCell"/>
</dbReference>
<dbReference type="GO" id="GO:0015920">
    <property type="term" value="P:lipopolysaccharide transport"/>
    <property type="evidence" value="ECO:0007669"/>
    <property type="project" value="InterPro"/>
</dbReference>
<evidence type="ECO:0000313" key="4">
    <source>
        <dbReference type="Proteomes" id="UP000295361"/>
    </source>
</evidence>
<comment type="caution">
    <text evidence="3">The sequence shown here is derived from an EMBL/GenBank/DDBJ whole genome shotgun (WGS) entry which is preliminary data.</text>
</comment>
<feature type="chain" id="PRO_5021050594" description="LPS-assembly protein LptD" evidence="1">
    <location>
        <begin position="38"/>
        <end position="799"/>
    </location>
</feature>
<protein>
    <recommendedName>
        <fullName evidence="1">LPS-assembly protein LptD</fullName>
    </recommendedName>
</protein>
<evidence type="ECO:0000256" key="1">
    <source>
        <dbReference type="HAMAP-Rule" id="MF_01411"/>
    </source>
</evidence>
<accession>A0A4R6QQB8</accession>
<dbReference type="PANTHER" id="PTHR30189">
    <property type="entry name" value="LPS-ASSEMBLY PROTEIN"/>
    <property type="match status" value="1"/>
</dbReference>
<comment type="caution">
    <text evidence="1">Lacks conserved residue(s) required for the propagation of feature annotation.</text>
</comment>
<proteinExistence type="inferred from homology"/>
<dbReference type="EMBL" id="SNXS01000002">
    <property type="protein sequence ID" value="TDP72907.1"/>
    <property type="molecule type" value="Genomic_DNA"/>
</dbReference>
<dbReference type="Proteomes" id="UP000295361">
    <property type="component" value="Unassembled WGS sequence"/>
</dbReference>
<organism evidence="3 4">
    <name type="scientific">Roseateles toxinivorans</name>
    <dbReference type="NCBI Taxonomy" id="270368"/>
    <lineage>
        <taxon>Bacteria</taxon>
        <taxon>Pseudomonadati</taxon>
        <taxon>Pseudomonadota</taxon>
        <taxon>Betaproteobacteria</taxon>
        <taxon>Burkholderiales</taxon>
        <taxon>Sphaerotilaceae</taxon>
        <taxon>Roseateles</taxon>
    </lineage>
</organism>
<sequence precursor="true">MLRLLLKTHTNSSPPPGLTPLALAACLALAGPGSAWAQGQSQVGTEVRQIARPAAKTLSRTEADRNQPVLLDAASLSSRLDQETRAEGGAVLRRGDLTLKADSLSYHQATDLATAKGAVSIERDGNRFTGPELRLFVQRFEGQFLNPSYFFASNGAGGKAQQVDFIDEYRSSALAGTYSSCRADDPDRAPAWELSTRSIRLDFETNEGVADGAVVRFYGVPILAAPRLSFPLGDGRKSGWLPPKFNLDSRSGVEFGVPYYWNIAPQRDATLTPKIITRRGLGLDSEFRYLEPGYQGQVSLDVLPNDRITGHTRWAWGLSQSGTAAMDWRYQINAERVSDDIYWKDFPHGITSLTPRLLATDLGASRTWTPAVGELRLYGRLQQWQVLQDLDPAARIDTPYQRSPQLGARWSAERLPRGFDAGLSLEYNRFDLPRNAAPLPLPTGTRVHALGHLGWTLGDTGWWLKPRMSFNAASYQLDQSMADGRRSASRVVPTFSIDQGWLFERKTEYFGRALLQTLEPRLFYVRTPFRDQLGLPNFDAAAKDFNFDSIYTDNSFSGVDRVSDAHQLTLGVSSRLTSLRDGSELLRLGVVQRVLFRDQRITPEGTPNTQKLSDLLLLGSAHLSPQWWADGAIQYNSDLNRTVRSVMSLRYSPGPFRTINATYRLARGQSEQAELGWQWPLSGPAAGNNAESAVRKATGGSSCSGSWYSVGRVLYSMQDRRITDSLVGFEYDAGCWIGRVVVERRSTGRAEANTRWMFQLELVGLGRLGNNPLNVLRDNIPGYRLLREDRAALTDASYD</sequence>
<dbReference type="Pfam" id="PF04453">
    <property type="entry name" value="LptD"/>
    <property type="match status" value="1"/>
</dbReference>
<gene>
    <name evidence="1" type="primary">lptD</name>
    <name evidence="3" type="ORF">DES47_102653</name>
</gene>
<dbReference type="InterPro" id="IPR020889">
    <property type="entry name" value="LipoPS_assembly_LptD"/>
</dbReference>
<keyword evidence="1" id="KW-0732">Signal</keyword>
<keyword evidence="1" id="KW-0472">Membrane</keyword>
<keyword evidence="1" id="KW-0998">Cell outer membrane</keyword>
<dbReference type="GO" id="GO:0043165">
    <property type="term" value="P:Gram-negative-bacterium-type cell outer membrane assembly"/>
    <property type="evidence" value="ECO:0007669"/>
    <property type="project" value="UniProtKB-UniRule"/>
</dbReference>
<feature type="domain" description="LptD C-terminal" evidence="2">
    <location>
        <begin position="312"/>
        <end position="674"/>
    </location>
</feature>
<dbReference type="HAMAP" id="MF_01411">
    <property type="entry name" value="LPS_assembly_LptD"/>
    <property type="match status" value="1"/>
</dbReference>
<comment type="subcellular location">
    <subcellularLocation>
        <location evidence="1">Cell outer membrane</location>
    </subcellularLocation>
</comment>
<evidence type="ECO:0000313" key="3">
    <source>
        <dbReference type="EMBL" id="TDP72907.1"/>
    </source>
</evidence>
<dbReference type="FunCoup" id="A0A4R6QQB8">
    <property type="interactions" value="156"/>
</dbReference>
<dbReference type="PROSITE" id="PS51257">
    <property type="entry name" value="PROKAR_LIPOPROTEIN"/>
    <property type="match status" value="1"/>
</dbReference>
<name>A0A4R6QQB8_9BURK</name>
<reference evidence="3 4" key="1">
    <citation type="submission" date="2019-03" db="EMBL/GenBank/DDBJ databases">
        <title>Genomic Encyclopedia of Type Strains, Phase IV (KMG-IV): sequencing the most valuable type-strain genomes for metagenomic binning, comparative biology and taxonomic classification.</title>
        <authorList>
            <person name="Goeker M."/>
        </authorList>
    </citation>
    <scope>NUCLEOTIDE SEQUENCE [LARGE SCALE GENOMIC DNA]</scope>
    <source>
        <strain evidence="3 4">DSM 16998</strain>
    </source>
</reference>
<dbReference type="PANTHER" id="PTHR30189:SF1">
    <property type="entry name" value="LPS-ASSEMBLY PROTEIN LPTD"/>
    <property type="match status" value="1"/>
</dbReference>
<dbReference type="InterPro" id="IPR007543">
    <property type="entry name" value="LptD_C"/>
</dbReference>
<feature type="signal peptide" evidence="1">
    <location>
        <begin position="1"/>
        <end position="37"/>
    </location>
</feature>